<gene>
    <name evidence="1" type="ORF">IAD20_07080</name>
</gene>
<reference evidence="1" key="1">
    <citation type="submission" date="2020-10" db="EMBL/GenBank/DDBJ databases">
        <authorList>
            <person name="Gilroy R."/>
        </authorList>
    </citation>
    <scope>NUCLEOTIDE SEQUENCE</scope>
    <source>
        <strain evidence="1">ChiW3-316</strain>
    </source>
</reference>
<sequence length="96" mass="11666">MTDRYIYHRDEFENDCIFFISEDLYEARTEKRLSLREVSYATGVPLEQIDLLECCPKEIDFRIIVKLLDFYQIRLNLGRDFFPDLPQDCLKKYFQP</sequence>
<dbReference type="GO" id="GO:0003677">
    <property type="term" value="F:DNA binding"/>
    <property type="evidence" value="ECO:0007669"/>
    <property type="project" value="InterPro"/>
</dbReference>
<organism evidence="1 2">
    <name type="scientific">Candidatus Scatocola faecipullorum</name>
    <dbReference type="NCBI Taxonomy" id="2840917"/>
    <lineage>
        <taxon>Bacteria</taxon>
        <taxon>Pseudomonadati</taxon>
        <taxon>Pseudomonadota</taxon>
        <taxon>Alphaproteobacteria</taxon>
        <taxon>Rhodospirillales</taxon>
        <taxon>Rhodospirillaceae</taxon>
        <taxon>Rhodospirillaceae incertae sedis</taxon>
        <taxon>Candidatus Scatocola</taxon>
    </lineage>
</organism>
<protein>
    <submittedName>
        <fullName evidence="1">Uncharacterized protein</fullName>
    </submittedName>
</protein>
<dbReference type="Proteomes" id="UP000824107">
    <property type="component" value="Unassembled WGS sequence"/>
</dbReference>
<reference evidence="1" key="2">
    <citation type="journal article" date="2021" name="PeerJ">
        <title>Extensive microbial diversity within the chicken gut microbiome revealed by metagenomics and culture.</title>
        <authorList>
            <person name="Gilroy R."/>
            <person name="Ravi A."/>
            <person name="Getino M."/>
            <person name="Pursley I."/>
            <person name="Horton D.L."/>
            <person name="Alikhan N.F."/>
            <person name="Baker D."/>
            <person name="Gharbi K."/>
            <person name="Hall N."/>
            <person name="Watson M."/>
            <person name="Adriaenssens E.M."/>
            <person name="Foster-Nyarko E."/>
            <person name="Jarju S."/>
            <person name="Secka A."/>
            <person name="Antonio M."/>
            <person name="Oren A."/>
            <person name="Chaudhuri R.R."/>
            <person name="La Ragione R."/>
            <person name="Hildebrand F."/>
            <person name="Pallen M.J."/>
        </authorList>
    </citation>
    <scope>NUCLEOTIDE SEQUENCE</scope>
    <source>
        <strain evidence="1">ChiW3-316</strain>
    </source>
</reference>
<name>A0A9D1M562_9PROT</name>
<dbReference type="AlphaFoldDB" id="A0A9D1M562"/>
<evidence type="ECO:0000313" key="2">
    <source>
        <dbReference type="Proteomes" id="UP000824107"/>
    </source>
</evidence>
<accession>A0A9D1M562</accession>
<evidence type="ECO:0000313" key="1">
    <source>
        <dbReference type="EMBL" id="HIU53829.1"/>
    </source>
</evidence>
<dbReference type="EMBL" id="DVNC01000049">
    <property type="protein sequence ID" value="HIU53829.1"/>
    <property type="molecule type" value="Genomic_DNA"/>
</dbReference>
<dbReference type="InterPro" id="IPR010982">
    <property type="entry name" value="Lambda_DNA-bd_dom_sf"/>
</dbReference>
<comment type="caution">
    <text evidence="1">The sequence shown here is derived from an EMBL/GenBank/DDBJ whole genome shotgun (WGS) entry which is preliminary data.</text>
</comment>
<proteinExistence type="predicted"/>
<dbReference type="SUPFAM" id="SSF47413">
    <property type="entry name" value="lambda repressor-like DNA-binding domains"/>
    <property type="match status" value="1"/>
</dbReference>